<dbReference type="InterPro" id="IPR006664">
    <property type="entry name" value="OMP_bac"/>
</dbReference>
<dbReference type="OrthoDB" id="1490539at2"/>
<protein>
    <submittedName>
        <fullName evidence="8">OmpA family protein</fullName>
    </submittedName>
</protein>
<feature type="compositionally biased region" description="Gly residues" evidence="5">
    <location>
        <begin position="29"/>
        <end position="45"/>
    </location>
</feature>
<dbReference type="PROSITE" id="PS51123">
    <property type="entry name" value="OMPA_2"/>
    <property type="match status" value="1"/>
</dbReference>
<evidence type="ECO:0000256" key="6">
    <source>
        <dbReference type="SAM" id="SignalP"/>
    </source>
</evidence>
<dbReference type="GO" id="GO:0009279">
    <property type="term" value="C:cell outer membrane"/>
    <property type="evidence" value="ECO:0007669"/>
    <property type="project" value="UniProtKB-SubCell"/>
</dbReference>
<dbReference type="PANTHER" id="PTHR30329:SF21">
    <property type="entry name" value="LIPOPROTEIN YIAD-RELATED"/>
    <property type="match status" value="1"/>
</dbReference>
<dbReference type="AlphaFoldDB" id="A0A1I5SUA8"/>
<proteinExistence type="predicted"/>
<evidence type="ECO:0000313" key="9">
    <source>
        <dbReference type="Proteomes" id="UP000199306"/>
    </source>
</evidence>
<dbReference type="EMBL" id="FOXH01000005">
    <property type="protein sequence ID" value="SFP73846.1"/>
    <property type="molecule type" value="Genomic_DNA"/>
</dbReference>
<dbReference type="InterPro" id="IPR050330">
    <property type="entry name" value="Bact_OuterMem_StrucFunc"/>
</dbReference>
<evidence type="ECO:0000313" key="8">
    <source>
        <dbReference type="EMBL" id="SFP73846.1"/>
    </source>
</evidence>
<feature type="domain" description="OmpA-like" evidence="7">
    <location>
        <begin position="325"/>
        <end position="441"/>
    </location>
</feature>
<dbReference type="RefSeq" id="WP_092016697.1">
    <property type="nucleotide sequence ID" value="NZ_FOXH01000005.1"/>
</dbReference>
<sequence length="441" mass="48756">MKNLFYFTIISFLLSSCMPGMYQTGGNNGGNSGGSSGNGTYGGTSGTQYPGDDDNGRSADRGVHVSNIRLTDQYTILYMSFINLTKPQRDQNGRVLNPEQHIAFKKSATLIAAQGSRTFRLIKAEGIPVLNDNQNIDDLGYNTRSGEQVNFVLYFERLDKGLEYFDLFECNDYDHLVCWNVYDLHTINPNDPVVYKPSPPAPAPGKPSTGTNPVKKPGKIGEVDNTPKPVPPAAVPNIMISGLVKDAKTQKPVSATIDYKISSSKLKIDSVQSFASTGIYKMYLPKGQVYTYVASAKGYIVTNDVIDLSKANNQNITRDIYLTPLSIGDKITLKNIYFEVSKSDLLPASYAELDKLVTMMNDNPKMEIRLEGHTDIVGDHDANLELSQARVDACKEYILRNGISGYRLQAIGYGDTKPILKKGTDEERKVNRRVEFVILKL</sequence>
<feature type="signal peptide" evidence="6">
    <location>
        <begin position="1"/>
        <end position="22"/>
    </location>
</feature>
<feature type="region of interest" description="Disordered" evidence="5">
    <location>
        <begin position="195"/>
        <end position="227"/>
    </location>
</feature>
<reference evidence="8 9" key="1">
    <citation type="submission" date="2016-10" db="EMBL/GenBank/DDBJ databases">
        <authorList>
            <person name="de Groot N.N."/>
        </authorList>
    </citation>
    <scope>NUCLEOTIDE SEQUENCE [LARGE SCALE GENOMIC DNA]</scope>
    <source>
        <strain evidence="9">E92,LMG 26720,CCM 7988</strain>
    </source>
</reference>
<keyword evidence="2 4" id="KW-0472">Membrane</keyword>
<comment type="subcellular location">
    <subcellularLocation>
        <location evidence="1">Cell outer membrane</location>
    </subcellularLocation>
</comment>
<dbReference type="SUPFAM" id="SSF103088">
    <property type="entry name" value="OmpA-like"/>
    <property type="match status" value="1"/>
</dbReference>
<organism evidence="8 9">
    <name type="scientific">Pseudarcicella hirudinis</name>
    <dbReference type="NCBI Taxonomy" id="1079859"/>
    <lineage>
        <taxon>Bacteria</taxon>
        <taxon>Pseudomonadati</taxon>
        <taxon>Bacteroidota</taxon>
        <taxon>Cytophagia</taxon>
        <taxon>Cytophagales</taxon>
        <taxon>Flectobacillaceae</taxon>
        <taxon>Pseudarcicella</taxon>
    </lineage>
</organism>
<dbReference type="STRING" id="1079859.SAMN04515674_105192"/>
<evidence type="ECO:0000256" key="5">
    <source>
        <dbReference type="SAM" id="MobiDB-lite"/>
    </source>
</evidence>
<name>A0A1I5SUA8_9BACT</name>
<evidence type="ECO:0000256" key="1">
    <source>
        <dbReference type="ARBA" id="ARBA00004442"/>
    </source>
</evidence>
<dbReference type="CDD" id="cd07185">
    <property type="entry name" value="OmpA_C-like"/>
    <property type="match status" value="1"/>
</dbReference>
<dbReference type="InterPro" id="IPR036737">
    <property type="entry name" value="OmpA-like_sf"/>
</dbReference>
<dbReference type="PROSITE" id="PS51257">
    <property type="entry name" value="PROKAR_LIPOPROTEIN"/>
    <property type="match status" value="1"/>
</dbReference>
<keyword evidence="9" id="KW-1185">Reference proteome</keyword>
<evidence type="ECO:0000256" key="2">
    <source>
        <dbReference type="ARBA" id="ARBA00023136"/>
    </source>
</evidence>
<feature type="chain" id="PRO_5011510583" evidence="6">
    <location>
        <begin position="23"/>
        <end position="441"/>
    </location>
</feature>
<gene>
    <name evidence="8" type="ORF">SAMN04515674_105192</name>
</gene>
<evidence type="ECO:0000259" key="7">
    <source>
        <dbReference type="PROSITE" id="PS51123"/>
    </source>
</evidence>
<dbReference type="Pfam" id="PF00691">
    <property type="entry name" value="OmpA"/>
    <property type="match status" value="1"/>
</dbReference>
<evidence type="ECO:0000256" key="3">
    <source>
        <dbReference type="ARBA" id="ARBA00023237"/>
    </source>
</evidence>
<dbReference type="InterPro" id="IPR006665">
    <property type="entry name" value="OmpA-like"/>
</dbReference>
<dbReference type="Gene3D" id="3.30.1330.60">
    <property type="entry name" value="OmpA-like domain"/>
    <property type="match status" value="1"/>
</dbReference>
<keyword evidence="6" id="KW-0732">Signal</keyword>
<dbReference type="PANTHER" id="PTHR30329">
    <property type="entry name" value="STATOR ELEMENT OF FLAGELLAR MOTOR COMPLEX"/>
    <property type="match status" value="1"/>
</dbReference>
<keyword evidence="3" id="KW-0998">Cell outer membrane</keyword>
<feature type="region of interest" description="Disordered" evidence="5">
    <location>
        <begin position="29"/>
        <end position="60"/>
    </location>
</feature>
<accession>A0A1I5SUA8</accession>
<dbReference type="Proteomes" id="UP000199306">
    <property type="component" value="Unassembled WGS sequence"/>
</dbReference>
<dbReference type="PRINTS" id="PR01021">
    <property type="entry name" value="OMPADOMAIN"/>
</dbReference>
<evidence type="ECO:0000256" key="4">
    <source>
        <dbReference type="PROSITE-ProRule" id="PRU00473"/>
    </source>
</evidence>
<dbReference type="Gene3D" id="2.60.40.1120">
    <property type="entry name" value="Carboxypeptidase-like, regulatory domain"/>
    <property type="match status" value="1"/>
</dbReference>